<comment type="caution">
    <text evidence="4">The sequence shown here is derived from an EMBL/GenBank/DDBJ whole genome shotgun (WGS) entry which is preliminary data.</text>
</comment>
<dbReference type="InterPro" id="IPR012677">
    <property type="entry name" value="Nucleotide-bd_a/b_plait_sf"/>
</dbReference>
<dbReference type="GO" id="GO:0003723">
    <property type="term" value="F:RNA binding"/>
    <property type="evidence" value="ECO:0007669"/>
    <property type="project" value="UniProtKB-UniRule"/>
</dbReference>
<protein>
    <submittedName>
        <fullName evidence="4">Insulin growth factor 2 mRNA-binding 3-A-like protein</fullName>
    </submittedName>
</protein>
<dbReference type="AlphaFoldDB" id="A0A164QG70"/>
<evidence type="ECO:0000313" key="5">
    <source>
        <dbReference type="Proteomes" id="UP000076858"/>
    </source>
</evidence>
<dbReference type="InterPro" id="IPR035979">
    <property type="entry name" value="RBD_domain_sf"/>
</dbReference>
<proteinExistence type="predicted"/>
<evidence type="ECO:0000256" key="2">
    <source>
        <dbReference type="PROSITE-ProRule" id="PRU00176"/>
    </source>
</evidence>
<organism evidence="4 5">
    <name type="scientific">Daphnia magna</name>
    <dbReference type="NCBI Taxonomy" id="35525"/>
    <lineage>
        <taxon>Eukaryota</taxon>
        <taxon>Metazoa</taxon>
        <taxon>Ecdysozoa</taxon>
        <taxon>Arthropoda</taxon>
        <taxon>Crustacea</taxon>
        <taxon>Branchiopoda</taxon>
        <taxon>Diplostraca</taxon>
        <taxon>Cladocera</taxon>
        <taxon>Anomopoda</taxon>
        <taxon>Daphniidae</taxon>
        <taxon>Daphnia</taxon>
    </lineage>
</organism>
<dbReference type="InterPro" id="IPR000504">
    <property type="entry name" value="RRM_dom"/>
</dbReference>
<evidence type="ECO:0000259" key="3">
    <source>
        <dbReference type="PROSITE" id="PS50102"/>
    </source>
</evidence>
<keyword evidence="1 2" id="KW-0694">RNA-binding</keyword>
<evidence type="ECO:0000313" key="4">
    <source>
        <dbReference type="EMBL" id="KZS07723.1"/>
    </source>
</evidence>
<dbReference type="OrthoDB" id="752362at2759"/>
<feature type="domain" description="RRM" evidence="3">
    <location>
        <begin position="2"/>
        <end position="82"/>
    </location>
</feature>
<name>A0A164QG70_9CRUS</name>
<dbReference type="PROSITE" id="PS50102">
    <property type="entry name" value="RRM"/>
    <property type="match status" value="1"/>
</dbReference>
<dbReference type="STRING" id="35525.A0A164QG70"/>
<reference evidence="4 5" key="1">
    <citation type="submission" date="2016-03" db="EMBL/GenBank/DDBJ databases">
        <title>EvidentialGene: Evidence-directed Construction of Genes on Genomes.</title>
        <authorList>
            <person name="Gilbert D.G."/>
            <person name="Choi J.-H."/>
            <person name="Mockaitis K."/>
            <person name="Colbourne J."/>
            <person name="Pfrender M."/>
        </authorList>
    </citation>
    <scope>NUCLEOTIDE SEQUENCE [LARGE SCALE GENOMIC DNA]</scope>
    <source>
        <strain evidence="4 5">Xinb3</strain>
        <tissue evidence="4">Complete organism</tissue>
    </source>
</reference>
<sequence length="179" mass="20038">MSKLYIGNLAAEANEAALRQLLQESGVGNVSSVLVKRGGYAFIDCPEQSTVDRAIEKLNASARKEKNTKLKGNCQQITETRKDVKIIDLVGAGGIGDGSAMRRTESLIFPVFIATKRSPFFRQHGRLCMAVYIESCEVMLRTHFYGLYTGRGAFRCRWTTKVSEIFFPIYLFVPRKVSD</sequence>
<dbReference type="SMART" id="SM00360">
    <property type="entry name" value="RRM"/>
    <property type="match status" value="1"/>
</dbReference>
<dbReference type="Gene3D" id="3.30.70.330">
    <property type="match status" value="1"/>
</dbReference>
<gene>
    <name evidence="4" type="ORF">APZ42_028504</name>
</gene>
<dbReference type="Pfam" id="PF00076">
    <property type="entry name" value="RRM_1"/>
    <property type="match status" value="1"/>
</dbReference>
<accession>A0A164QG70</accession>
<dbReference type="SUPFAM" id="SSF54928">
    <property type="entry name" value="RNA-binding domain, RBD"/>
    <property type="match status" value="1"/>
</dbReference>
<dbReference type="EMBL" id="LRGB01002434">
    <property type="protein sequence ID" value="KZS07723.1"/>
    <property type="molecule type" value="Genomic_DNA"/>
</dbReference>
<dbReference type="Proteomes" id="UP000076858">
    <property type="component" value="Unassembled WGS sequence"/>
</dbReference>
<keyword evidence="5" id="KW-1185">Reference proteome</keyword>
<evidence type="ECO:0000256" key="1">
    <source>
        <dbReference type="ARBA" id="ARBA00022884"/>
    </source>
</evidence>